<keyword evidence="7" id="KW-0732">Signal</keyword>
<keyword evidence="10" id="KW-1185">Reference proteome</keyword>
<sequence length="200" mass="21436">MHFLGSLSLLAIAVTAAYAQFEVPLSVWPPGPGQILRAQQPDPEITAILKQIDPNRIKASIEKLVSFGTRHTLSSQTDPVRGIGAARDWIAAELHSYAAASNGRMVVTVPSYLQPVANRVPVPTVISNVVATLTGSKDPNRVYVVSGHYDTRVSDALNFVDDAPGANDDASGVAISLELARVMASHQPAATMMLLEWRSR</sequence>
<feature type="chain" id="PRO_5035961312" description="Peptide hydrolase" evidence="7">
    <location>
        <begin position="20"/>
        <end position="200"/>
    </location>
</feature>
<keyword evidence="6 7" id="KW-0862">Zinc</keyword>
<dbReference type="EMBL" id="CACVBS010000056">
    <property type="protein sequence ID" value="CAA7266714.1"/>
    <property type="molecule type" value="Genomic_DNA"/>
</dbReference>
<dbReference type="SUPFAM" id="SSF53187">
    <property type="entry name" value="Zn-dependent exopeptidases"/>
    <property type="match status" value="1"/>
</dbReference>
<evidence type="ECO:0000256" key="3">
    <source>
        <dbReference type="ARBA" id="ARBA00022670"/>
    </source>
</evidence>
<dbReference type="AlphaFoldDB" id="A0A8S0VY93"/>
<dbReference type="GO" id="GO:0046872">
    <property type="term" value="F:metal ion binding"/>
    <property type="evidence" value="ECO:0007669"/>
    <property type="project" value="UniProtKB-KW"/>
</dbReference>
<evidence type="ECO:0000259" key="8">
    <source>
        <dbReference type="Pfam" id="PF04389"/>
    </source>
</evidence>
<comment type="similarity">
    <text evidence="2">Belongs to the peptidase M28 family. M28B subfamily.</text>
</comment>
<evidence type="ECO:0000313" key="9">
    <source>
        <dbReference type="EMBL" id="CAA7266714.1"/>
    </source>
</evidence>
<dbReference type="GO" id="GO:0006508">
    <property type="term" value="P:proteolysis"/>
    <property type="evidence" value="ECO:0007669"/>
    <property type="project" value="UniProtKB-KW"/>
</dbReference>
<accession>A0A8S0VY93</accession>
<keyword evidence="5 7" id="KW-0378">Hydrolase</keyword>
<dbReference type="OrthoDB" id="10013407at2759"/>
<dbReference type="InterPro" id="IPR045175">
    <property type="entry name" value="M28_fam"/>
</dbReference>
<organism evidence="9 10">
    <name type="scientific">Cyclocybe aegerita</name>
    <name type="common">Black poplar mushroom</name>
    <name type="synonym">Agrocybe aegerita</name>
    <dbReference type="NCBI Taxonomy" id="1973307"/>
    <lineage>
        <taxon>Eukaryota</taxon>
        <taxon>Fungi</taxon>
        <taxon>Dikarya</taxon>
        <taxon>Basidiomycota</taxon>
        <taxon>Agaricomycotina</taxon>
        <taxon>Agaricomycetes</taxon>
        <taxon>Agaricomycetidae</taxon>
        <taxon>Agaricales</taxon>
        <taxon>Agaricineae</taxon>
        <taxon>Bolbitiaceae</taxon>
        <taxon>Cyclocybe</taxon>
    </lineage>
</organism>
<evidence type="ECO:0000256" key="7">
    <source>
        <dbReference type="RuleBase" id="RU361240"/>
    </source>
</evidence>
<evidence type="ECO:0000256" key="2">
    <source>
        <dbReference type="ARBA" id="ARBA00005634"/>
    </source>
</evidence>
<dbReference type="InterPro" id="IPR007484">
    <property type="entry name" value="Peptidase_M28"/>
</dbReference>
<evidence type="ECO:0000313" key="10">
    <source>
        <dbReference type="Proteomes" id="UP000467700"/>
    </source>
</evidence>
<dbReference type="Pfam" id="PF04389">
    <property type="entry name" value="Peptidase_M28"/>
    <property type="match status" value="1"/>
</dbReference>
<dbReference type="EC" id="3.4.-.-" evidence="7"/>
<name>A0A8S0VY93_CYCAE</name>
<keyword evidence="3 7" id="KW-0645">Protease</keyword>
<reference evidence="9 10" key="1">
    <citation type="submission" date="2020-01" db="EMBL/GenBank/DDBJ databases">
        <authorList>
            <person name="Gupta K D."/>
        </authorList>
    </citation>
    <scope>NUCLEOTIDE SEQUENCE [LARGE SCALE GENOMIC DNA]</scope>
</reference>
<evidence type="ECO:0000256" key="1">
    <source>
        <dbReference type="ARBA" id="ARBA00001947"/>
    </source>
</evidence>
<proteinExistence type="inferred from homology"/>
<protein>
    <recommendedName>
        <fullName evidence="7">Peptide hydrolase</fullName>
        <ecNumber evidence="7">3.4.-.-</ecNumber>
    </recommendedName>
</protein>
<comment type="cofactor">
    <cofactor evidence="1">
        <name>Zn(2+)</name>
        <dbReference type="ChEBI" id="CHEBI:29105"/>
    </cofactor>
</comment>
<dbReference type="Proteomes" id="UP000467700">
    <property type="component" value="Unassembled WGS sequence"/>
</dbReference>
<dbReference type="GO" id="GO:0008235">
    <property type="term" value="F:metalloexopeptidase activity"/>
    <property type="evidence" value="ECO:0007669"/>
    <property type="project" value="InterPro"/>
</dbReference>
<comment type="caution">
    <text evidence="9">The sequence shown here is derived from an EMBL/GenBank/DDBJ whole genome shotgun (WGS) entry which is preliminary data.</text>
</comment>
<evidence type="ECO:0000256" key="6">
    <source>
        <dbReference type="ARBA" id="ARBA00022833"/>
    </source>
</evidence>
<evidence type="ECO:0000256" key="5">
    <source>
        <dbReference type="ARBA" id="ARBA00022801"/>
    </source>
</evidence>
<evidence type="ECO:0000256" key="4">
    <source>
        <dbReference type="ARBA" id="ARBA00022723"/>
    </source>
</evidence>
<feature type="signal peptide" evidence="7">
    <location>
        <begin position="1"/>
        <end position="19"/>
    </location>
</feature>
<feature type="domain" description="Peptidase M28" evidence="8">
    <location>
        <begin position="128"/>
        <end position="197"/>
    </location>
</feature>
<keyword evidence="4 7" id="KW-0479">Metal-binding</keyword>
<dbReference type="PANTHER" id="PTHR12147">
    <property type="entry name" value="METALLOPEPTIDASE M28 FAMILY MEMBER"/>
    <property type="match status" value="1"/>
</dbReference>
<dbReference type="Gene3D" id="3.40.630.10">
    <property type="entry name" value="Zn peptidases"/>
    <property type="match status" value="1"/>
</dbReference>
<gene>
    <name evidence="9" type="ORF">AAE3_LOCUS9020</name>
</gene>
<dbReference type="PANTHER" id="PTHR12147:SF26">
    <property type="entry name" value="PEPTIDASE M28 DOMAIN-CONTAINING PROTEIN"/>
    <property type="match status" value="1"/>
</dbReference>